<accession>A0A0M3T9V7</accession>
<dbReference type="Gene3D" id="3.40.50.1820">
    <property type="entry name" value="alpha/beta hydrolase"/>
    <property type="match status" value="1"/>
</dbReference>
<evidence type="ECO:0000256" key="1">
    <source>
        <dbReference type="ARBA" id="ARBA00022729"/>
    </source>
</evidence>
<dbReference type="InterPro" id="IPR029058">
    <property type="entry name" value="AB_hydrolase_fold"/>
</dbReference>
<dbReference type="GO" id="GO:0016787">
    <property type="term" value="F:hydrolase activity"/>
    <property type="evidence" value="ECO:0007669"/>
    <property type="project" value="UniProtKB-KW"/>
</dbReference>
<name>A0A0M3T9V7_9SPHN</name>
<dbReference type="PANTHER" id="PTHR43037">
    <property type="entry name" value="UNNAMED PRODUCT-RELATED"/>
    <property type="match status" value="1"/>
</dbReference>
<keyword evidence="4" id="KW-1185">Reference proteome</keyword>
<evidence type="ECO:0000313" key="3">
    <source>
        <dbReference type="EMBL" id="ALE15686.1"/>
    </source>
</evidence>
<evidence type="ECO:0000313" key="4">
    <source>
        <dbReference type="Proteomes" id="UP000057938"/>
    </source>
</evidence>
<dbReference type="InterPro" id="IPR000801">
    <property type="entry name" value="Esterase-like"/>
</dbReference>
<protein>
    <submittedName>
        <fullName evidence="3">Serine esterase, putative</fullName>
    </submittedName>
</protein>
<proteinExistence type="predicted"/>
<dbReference type="KEGG" id="aep:AMC99_00374"/>
<dbReference type="InterPro" id="IPR050955">
    <property type="entry name" value="Plant_Biomass_Hydrol_Est"/>
</dbReference>
<sequence>MAAWLLVPLAPIGAEPGQAKPVQLERGAHFYSPAKEGALPLLVLLPGTGGKGEDFLEALRPAADAQDFAILALSPRYGGNFQAIDRFFNDYEAGRPAARGDWPKPRFGNDRDRIIALLDRLAGEGKIDPAKVGLLGFSHGGSYALSLGLAHPDRFRTVAALSPGVFVVDAGEGGGPAVFLAHGRSDERQPYRRTACAMTARLAVLGRPVVFHGFDGGHEMTPTGLGGALMHFISGGERPLEDEIEGARESDCAAN</sequence>
<gene>
    <name evidence="3" type="ORF">AMC99_00374</name>
</gene>
<dbReference type="Pfam" id="PF00756">
    <property type="entry name" value="Esterase"/>
    <property type="match status" value="1"/>
</dbReference>
<dbReference type="PANTHER" id="PTHR43037:SF5">
    <property type="entry name" value="FERULOYL ESTERASE"/>
    <property type="match status" value="1"/>
</dbReference>
<evidence type="ECO:0000256" key="2">
    <source>
        <dbReference type="ARBA" id="ARBA00022801"/>
    </source>
</evidence>
<keyword evidence="2" id="KW-0378">Hydrolase</keyword>
<dbReference type="AlphaFoldDB" id="A0A0M3T9V7"/>
<keyword evidence="1" id="KW-0732">Signal</keyword>
<dbReference type="Proteomes" id="UP000057938">
    <property type="component" value="Chromosome"/>
</dbReference>
<dbReference type="EMBL" id="CP012669">
    <property type="protein sequence ID" value="ALE15686.1"/>
    <property type="molecule type" value="Genomic_DNA"/>
</dbReference>
<dbReference type="RefSeq" id="WP_061922041.1">
    <property type="nucleotide sequence ID" value="NZ_CP012669.1"/>
</dbReference>
<dbReference type="SUPFAM" id="SSF53474">
    <property type="entry name" value="alpha/beta-Hydrolases"/>
    <property type="match status" value="1"/>
</dbReference>
<organism evidence="3 4">
    <name type="scientific">Altererythrobacter epoxidivorans</name>
    <dbReference type="NCBI Taxonomy" id="361183"/>
    <lineage>
        <taxon>Bacteria</taxon>
        <taxon>Pseudomonadati</taxon>
        <taxon>Pseudomonadota</taxon>
        <taxon>Alphaproteobacteria</taxon>
        <taxon>Sphingomonadales</taxon>
        <taxon>Erythrobacteraceae</taxon>
        <taxon>Altererythrobacter</taxon>
    </lineage>
</organism>
<dbReference type="PATRIC" id="fig|361183.4.peg.371"/>
<reference evidence="3 4" key="1">
    <citation type="submission" date="2015-09" db="EMBL/GenBank/DDBJ databases">
        <title>Complete genome sequence of a benzo[a]pyrene-degrading bacterium Altererythrobacter epoxidivorans CGMCC 1.7731T.</title>
        <authorList>
            <person name="Li Z."/>
            <person name="Cheng H."/>
            <person name="Huo Y."/>
            <person name="Xu X."/>
        </authorList>
    </citation>
    <scope>NUCLEOTIDE SEQUENCE [LARGE SCALE GENOMIC DNA]</scope>
    <source>
        <strain evidence="3 4">CGMCC 1.7731</strain>
    </source>
</reference>